<dbReference type="SUPFAM" id="SSF55931">
    <property type="entry name" value="Glutamine synthetase/guanido kinase"/>
    <property type="match status" value="1"/>
</dbReference>
<dbReference type="GO" id="GO:0046314">
    <property type="term" value="P:phosphocreatine biosynthetic process"/>
    <property type="evidence" value="ECO:0007669"/>
    <property type="project" value="InterPro"/>
</dbReference>
<evidence type="ECO:0000256" key="4">
    <source>
        <dbReference type="ARBA" id="ARBA00022777"/>
    </source>
</evidence>
<evidence type="ECO:0000259" key="10">
    <source>
        <dbReference type="PROSITE" id="PS51509"/>
    </source>
</evidence>
<dbReference type="PROSITE" id="PS51509">
    <property type="entry name" value="PHOSPHAGEN_KINASE_N"/>
    <property type="match status" value="1"/>
</dbReference>
<keyword evidence="13" id="KW-1185">Reference proteome</keyword>
<evidence type="ECO:0000256" key="2">
    <source>
        <dbReference type="ARBA" id="ARBA00022679"/>
    </source>
</evidence>
<keyword evidence="2 7" id="KW-0808">Transferase</keyword>
<dbReference type="InParanoid" id="A0A078AL78"/>
<feature type="binding site" evidence="7">
    <location>
        <position position="201"/>
    </location>
    <ligand>
        <name>ATP</name>
        <dbReference type="ChEBI" id="CHEBI:30616"/>
    </ligand>
</feature>
<dbReference type="GO" id="GO:0004111">
    <property type="term" value="F:creatine kinase activity"/>
    <property type="evidence" value="ECO:0007669"/>
    <property type="project" value="InterPro"/>
</dbReference>
<keyword evidence="4 7" id="KW-0418">Kinase</keyword>
<dbReference type="CDD" id="cd07931">
    <property type="entry name" value="eukaryotic_phosphagen_kinases"/>
    <property type="match status" value="1"/>
</dbReference>
<evidence type="ECO:0000259" key="11">
    <source>
        <dbReference type="PROSITE" id="PS51510"/>
    </source>
</evidence>
<feature type="binding site" evidence="7">
    <location>
        <begin position="325"/>
        <end position="330"/>
    </location>
    <ligand>
        <name>ATP</name>
        <dbReference type="ChEBI" id="CHEBI:30616"/>
    </ligand>
</feature>
<proteinExistence type="inferred from homology"/>
<dbReference type="EMBL" id="CCKQ01010117">
    <property type="protein sequence ID" value="CDW81618.1"/>
    <property type="molecule type" value="Genomic_DNA"/>
</dbReference>
<dbReference type="InterPro" id="IPR036802">
    <property type="entry name" value="ATP-guanido_PTrfase_N_sf"/>
</dbReference>
<comment type="similarity">
    <text evidence="1 6 8">Belongs to the ATP:guanido phosphotransferase family.</text>
</comment>
<evidence type="ECO:0000313" key="12">
    <source>
        <dbReference type="EMBL" id="CDW81618.1"/>
    </source>
</evidence>
<dbReference type="PANTHER" id="PTHR11547:SF38">
    <property type="entry name" value="ARGININE KINASE 1-RELATED"/>
    <property type="match status" value="1"/>
</dbReference>
<gene>
    <name evidence="12" type="primary">Contig6609.g7067</name>
    <name evidence="12" type="ORF">STYLEM_10640</name>
</gene>
<evidence type="ECO:0000256" key="9">
    <source>
        <dbReference type="SAM" id="MobiDB-lite"/>
    </source>
</evidence>
<evidence type="ECO:0000256" key="6">
    <source>
        <dbReference type="PROSITE-ProRule" id="PRU00842"/>
    </source>
</evidence>
<evidence type="ECO:0000313" key="13">
    <source>
        <dbReference type="Proteomes" id="UP000039865"/>
    </source>
</evidence>
<dbReference type="PROSITE" id="PS00112">
    <property type="entry name" value="PHOSPHAGEN_KINASE"/>
    <property type="match status" value="1"/>
</dbReference>
<dbReference type="FunFam" id="3.30.590.10:FF:000006">
    <property type="entry name" value="Arginine kinase 1"/>
    <property type="match status" value="1"/>
</dbReference>
<keyword evidence="3 7" id="KW-0547">Nucleotide-binding</keyword>
<protein>
    <submittedName>
        <fullName evidence="12">Arginine kinase</fullName>
    </submittedName>
</protein>
<feature type="domain" description="Phosphagen kinase C-terminal" evidence="11">
    <location>
        <begin position="135"/>
        <end position="372"/>
    </location>
</feature>
<dbReference type="AlphaFoldDB" id="A0A078AL78"/>
<accession>A0A078AL78</accession>
<dbReference type="OrthoDB" id="430219at2759"/>
<dbReference type="InterPro" id="IPR014746">
    <property type="entry name" value="Gln_synth/guanido_kin_cat_dom"/>
</dbReference>
<keyword evidence="5 7" id="KW-0067">ATP-binding</keyword>
<evidence type="ECO:0000256" key="5">
    <source>
        <dbReference type="ARBA" id="ARBA00022840"/>
    </source>
</evidence>
<dbReference type="Proteomes" id="UP000039865">
    <property type="component" value="Unassembled WGS sequence"/>
</dbReference>
<evidence type="ECO:0000256" key="7">
    <source>
        <dbReference type="PROSITE-ProRule" id="PRU00843"/>
    </source>
</evidence>
<evidence type="ECO:0000256" key="8">
    <source>
        <dbReference type="RuleBase" id="RU000505"/>
    </source>
</evidence>
<name>A0A078AL78_STYLE</name>
<reference evidence="12 13" key="1">
    <citation type="submission" date="2014-06" db="EMBL/GenBank/DDBJ databases">
        <authorList>
            <person name="Swart Estienne"/>
        </authorList>
    </citation>
    <scope>NUCLEOTIDE SEQUENCE [LARGE SCALE GENOMIC DNA]</scope>
    <source>
        <strain evidence="12 13">130c</strain>
    </source>
</reference>
<dbReference type="GO" id="GO:0005524">
    <property type="term" value="F:ATP binding"/>
    <property type="evidence" value="ECO:0007669"/>
    <property type="project" value="UniProtKB-UniRule"/>
</dbReference>
<dbReference type="PANTHER" id="PTHR11547">
    <property type="entry name" value="ARGININE OR CREATINE KINASE"/>
    <property type="match status" value="1"/>
</dbReference>
<dbReference type="InterPro" id="IPR022413">
    <property type="entry name" value="ATP-guanido_PTrfase_N"/>
</dbReference>
<dbReference type="InterPro" id="IPR000749">
    <property type="entry name" value="ATP-guanido_PTrfase"/>
</dbReference>
<feature type="binding site" evidence="7">
    <location>
        <position position="245"/>
    </location>
    <ligand>
        <name>ATP</name>
        <dbReference type="ChEBI" id="CHEBI:30616"/>
    </ligand>
</feature>
<dbReference type="Gene3D" id="1.10.135.10">
    <property type="entry name" value="ATP:guanido phosphotransferase, N-terminal domain"/>
    <property type="match status" value="1"/>
</dbReference>
<dbReference type="PROSITE" id="PS51510">
    <property type="entry name" value="PHOSPHAGEN_KINASE_C"/>
    <property type="match status" value="1"/>
</dbReference>
<feature type="binding site" evidence="7">
    <location>
        <begin position="138"/>
        <end position="142"/>
    </location>
    <ligand>
        <name>ATP</name>
        <dbReference type="ChEBI" id="CHEBI:30616"/>
    </ligand>
</feature>
<feature type="binding site" evidence="7">
    <location>
        <begin position="296"/>
        <end position="300"/>
    </location>
    <ligand>
        <name>ATP</name>
        <dbReference type="ChEBI" id="CHEBI:30616"/>
    </ligand>
</feature>
<evidence type="ECO:0000256" key="1">
    <source>
        <dbReference type="ARBA" id="ARBA00006798"/>
    </source>
</evidence>
<dbReference type="Pfam" id="PF00217">
    <property type="entry name" value="ATP-gua_Ptrans"/>
    <property type="match status" value="1"/>
</dbReference>
<dbReference type="InterPro" id="IPR022415">
    <property type="entry name" value="ATP-guanido_PTrfase_AS"/>
</dbReference>
<dbReference type="Pfam" id="PF02807">
    <property type="entry name" value="ATP-gua_PtransN"/>
    <property type="match status" value="1"/>
</dbReference>
<organism evidence="12 13">
    <name type="scientific">Stylonychia lemnae</name>
    <name type="common">Ciliate</name>
    <dbReference type="NCBI Taxonomy" id="5949"/>
    <lineage>
        <taxon>Eukaryota</taxon>
        <taxon>Sar</taxon>
        <taxon>Alveolata</taxon>
        <taxon>Ciliophora</taxon>
        <taxon>Intramacronucleata</taxon>
        <taxon>Spirotrichea</taxon>
        <taxon>Stichotrichia</taxon>
        <taxon>Sporadotrichida</taxon>
        <taxon>Oxytrichidae</taxon>
        <taxon>Stylonychinae</taxon>
        <taxon>Stylonychia</taxon>
    </lineage>
</organism>
<dbReference type="OMA" id="WGYLTSC"/>
<dbReference type="GO" id="GO:0005615">
    <property type="term" value="C:extracellular space"/>
    <property type="evidence" value="ECO:0007669"/>
    <property type="project" value="TreeGrafter"/>
</dbReference>
<dbReference type="SUPFAM" id="SSF48034">
    <property type="entry name" value="Guanido kinase N-terminal domain"/>
    <property type="match status" value="1"/>
</dbReference>
<evidence type="ECO:0000256" key="3">
    <source>
        <dbReference type="ARBA" id="ARBA00022741"/>
    </source>
</evidence>
<feature type="region of interest" description="Disordered" evidence="9">
    <location>
        <begin position="1"/>
        <end position="21"/>
    </location>
</feature>
<feature type="domain" description="Phosphagen kinase N-terminal" evidence="10">
    <location>
        <begin position="24"/>
        <end position="107"/>
    </location>
</feature>
<dbReference type="InterPro" id="IPR022414">
    <property type="entry name" value="ATP-guanido_PTrfase_cat"/>
</dbReference>
<sequence length="372" mass="42199">MGASLSSQVAECDPQGTLMGSHLKTPEDIKEFPYFPSGTTSILSQCLTKDIWDQLKDKKDKHGFTFKQAIFSGSKWTNSGVGVYAGSHDSYYSFAPFFDKVIYKYHGHSKTDKHVSDMDYTKLNCPKFPADEDAMINSTRIRVGRNLADYPLGSCVTREQRLEVEQKVTSALAKFTGDLKGKYYSLATMTPAEKKQLIEDHFLFKGGDKYLESSFLERDWPEARGIFHNDAKTFLVWVNEEDQLRIISMQQGSDIREVFERLSRAATDIEKVAKFAHDDHLGYITSCPTNLGTGLRASVHIKLPKLAKRQDEFEAIANKYFVQIRGAHGEHTETDDGVFDISNLRRLGRSEVDLVQDMYNGVKAMIKREKEL</sequence>
<dbReference type="Gene3D" id="3.30.590.10">
    <property type="entry name" value="Glutamine synthetase/guanido kinase, catalytic domain"/>
    <property type="match status" value="1"/>
</dbReference>